<dbReference type="Proteomes" id="UP000218690">
    <property type="component" value="Unassembled WGS sequence"/>
</dbReference>
<dbReference type="PANTHER" id="PTHR24421:SF10">
    <property type="entry name" value="NITRATE_NITRITE SENSOR PROTEIN NARQ"/>
    <property type="match status" value="1"/>
</dbReference>
<protein>
    <recommendedName>
        <fullName evidence="2">histidine kinase</fullName>
        <ecNumber evidence="2">2.7.13.3</ecNumber>
    </recommendedName>
</protein>
<dbReference type="InterPro" id="IPR036890">
    <property type="entry name" value="HATPase_C_sf"/>
</dbReference>
<gene>
    <name evidence="11" type="ORF">COM45_06870</name>
</gene>
<feature type="transmembrane region" description="Helical" evidence="9">
    <location>
        <begin position="26"/>
        <end position="42"/>
    </location>
</feature>
<keyword evidence="5" id="KW-0547">Nucleotide-binding</keyword>
<dbReference type="Gene3D" id="3.30.565.10">
    <property type="entry name" value="Histidine kinase-like ATPase, C-terminal domain"/>
    <property type="match status" value="1"/>
</dbReference>
<dbReference type="GO" id="GO:0046983">
    <property type="term" value="F:protein dimerization activity"/>
    <property type="evidence" value="ECO:0007669"/>
    <property type="project" value="InterPro"/>
</dbReference>
<keyword evidence="6 11" id="KW-0418">Kinase</keyword>
<comment type="catalytic activity">
    <reaction evidence="1">
        <text>ATP + protein L-histidine = ADP + protein N-phospho-L-histidine.</text>
        <dbReference type="EC" id="2.7.13.3"/>
    </reaction>
</comment>
<feature type="transmembrane region" description="Helical" evidence="9">
    <location>
        <begin position="92"/>
        <end position="110"/>
    </location>
</feature>
<dbReference type="EMBL" id="NWBP01000022">
    <property type="protein sequence ID" value="PCC82899.1"/>
    <property type="molecule type" value="Genomic_DNA"/>
</dbReference>
<evidence type="ECO:0000256" key="1">
    <source>
        <dbReference type="ARBA" id="ARBA00000085"/>
    </source>
</evidence>
<name>A0A2A4AK87_9CORY</name>
<keyword evidence="9" id="KW-0472">Membrane</keyword>
<keyword evidence="4" id="KW-0808">Transferase</keyword>
<keyword evidence="7" id="KW-0067">ATP-binding</keyword>
<feature type="transmembrane region" description="Helical" evidence="9">
    <location>
        <begin position="48"/>
        <end position="80"/>
    </location>
</feature>
<proteinExistence type="predicted"/>
<feature type="transmembrane region" description="Helical" evidence="9">
    <location>
        <begin position="122"/>
        <end position="142"/>
    </location>
</feature>
<dbReference type="GO" id="GO:0000155">
    <property type="term" value="F:phosphorelay sensor kinase activity"/>
    <property type="evidence" value="ECO:0007669"/>
    <property type="project" value="InterPro"/>
</dbReference>
<organism evidence="11 12">
    <name type="scientific">Corynebacterium accolens</name>
    <dbReference type="NCBI Taxonomy" id="38284"/>
    <lineage>
        <taxon>Bacteria</taxon>
        <taxon>Bacillati</taxon>
        <taxon>Actinomycetota</taxon>
        <taxon>Actinomycetes</taxon>
        <taxon>Mycobacteriales</taxon>
        <taxon>Corynebacteriaceae</taxon>
        <taxon>Corynebacterium</taxon>
    </lineage>
</organism>
<evidence type="ECO:0000256" key="8">
    <source>
        <dbReference type="ARBA" id="ARBA00023012"/>
    </source>
</evidence>
<dbReference type="SUPFAM" id="SSF55874">
    <property type="entry name" value="ATPase domain of HSP90 chaperone/DNA topoisomerase II/histidine kinase"/>
    <property type="match status" value="1"/>
</dbReference>
<dbReference type="GO" id="GO:0005524">
    <property type="term" value="F:ATP binding"/>
    <property type="evidence" value="ECO:0007669"/>
    <property type="project" value="UniProtKB-KW"/>
</dbReference>
<keyword evidence="9" id="KW-1133">Transmembrane helix</keyword>
<dbReference type="EC" id="2.7.13.3" evidence="2"/>
<dbReference type="InterPro" id="IPR011712">
    <property type="entry name" value="Sig_transdc_His_kin_sub3_dim/P"/>
</dbReference>
<evidence type="ECO:0000256" key="4">
    <source>
        <dbReference type="ARBA" id="ARBA00022679"/>
    </source>
</evidence>
<keyword evidence="8" id="KW-0902">Two-component regulatory system</keyword>
<sequence>MIRDLAVSLLCGAASLIGRDLMSRPLFDYLIIALVVLVPIISRRWPRLVVFVASVVLFASLFQVELTVGIIILAGQVAYIIRRRLEEPLRRIMTIGMLAADFIGVFWVSQTVQEAAQDIARRLFVVGWSLLVLAVCMLVGELRRRAEEERTREISRALEKQRLEFEKSSTEQRAFIAREIHDVVTHSLSVIVAQADGALYTKDTEAQEEALKSISRVGRTSLREMRGVVGLLRTGEKRGTQPMAGFGDLSELINSVRSAGIAVGYRCTGTPPEELSAATSLSLYRIVQEALTNANKHGGGQADVLVEWLEGIVRLEVRNGYMGDARGEGHGIAGMKERAELVGGTFQQRSDAGTWIVEAELPTGGGSKQ</sequence>
<comment type="caution">
    <text evidence="11">The sequence shown here is derived from an EMBL/GenBank/DDBJ whole genome shotgun (WGS) entry which is preliminary data.</text>
</comment>
<accession>A0A2A4AK87</accession>
<keyword evidence="3" id="KW-0597">Phosphoprotein</keyword>
<evidence type="ECO:0000313" key="12">
    <source>
        <dbReference type="Proteomes" id="UP000218690"/>
    </source>
</evidence>
<evidence type="ECO:0000256" key="6">
    <source>
        <dbReference type="ARBA" id="ARBA00022777"/>
    </source>
</evidence>
<dbReference type="InterPro" id="IPR050482">
    <property type="entry name" value="Sensor_HK_TwoCompSys"/>
</dbReference>
<evidence type="ECO:0000256" key="9">
    <source>
        <dbReference type="SAM" id="Phobius"/>
    </source>
</evidence>
<feature type="domain" description="Signal transduction histidine kinase subgroup 3 dimerisation and phosphoacceptor" evidence="10">
    <location>
        <begin position="173"/>
        <end position="235"/>
    </location>
</feature>
<dbReference type="Pfam" id="PF07730">
    <property type="entry name" value="HisKA_3"/>
    <property type="match status" value="1"/>
</dbReference>
<dbReference type="Gene3D" id="1.20.5.1930">
    <property type="match status" value="1"/>
</dbReference>
<evidence type="ECO:0000313" key="11">
    <source>
        <dbReference type="EMBL" id="PCC82899.1"/>
    </source>
</evidence>
<dbReference type="PANTHER" id="PTHR24421">
    <property type="entry name" value="NITRATE/NITRITE SENSOR PROTEIN NARX-RELATED"/>
    <property type="match status" value="1"/>
</dbReference>
<evidence type="ECO:0000256" key="3">
    <source>
        <dbReference type="ARBA" id="ARBA00022553"/>
    </source>
</evidence>
<keyword evidence="9" id="KW-0812">Transmembrane</keyword>
<evidence type="ECO:0000256" key="7">
    <source>
        <dbReference type="ARBA" id="ARBA00022840"/>
    </source>
</evidence>
<dbReference type="CDD" id="cd16917">
    <property type="entry name" value="HATPase_UhpB-NarQ-NarX-like"/>
    <property type="match status" value="1"/>
</dbReference>
<evidence type="ECO:0000256" key="5">
    <source>
        <dbReference type="ARBA" id="ARBA00022741"/>
    </source>
</evidence>
<evidence type="ECO:0000256" key="2">
    <source>
        <dbReference type="ARBA" id="ARBA00012438"/>
    </source>
</evidence>
<dbReference type="AlphaFoldDB" id="A0A2A4AK87"/>
<evidence type="ECO:0000259" key="10">
    <source>
        <dbReference type="Pfam" id="PF07730"/>
    </source>
</evidence>
<dbReference type="GO" id="GO:0016020">
    <property type="term" value="C:membrane"/>
    <property type="evidence" value="ECO:0007669"/>
    <property type="project" value="InterPro"/>
</dbReference>
<reference evidence="11 12" key="1">
    <citation type="submission" date="2017-09" db="EMBL/GenBank/DDBJ databases">
        <title>Draft Genome Sequence of Corynebacterium accolens AH4003.</title>
        <authorList>
            <person name="Chen Y."/>
            <person name="Oosthuysen W.F."/>
            <person name="Kelley S."/>
            <person name="Horswill A."/>
        </authorList>
    </citation>
    <scope>NUCLEOTIDE SEQUENCE [LARGE SCALE GENOMIC DNA]</scope>
    <source>
        <strain evidence="11 12">AH4003</strain>
    </source>
</reference>